<organism evidence="7 8">
    <name type="scientific">Meloidogyne javanica</name>
    <name type="common">Root-knot nematode worm</name>
    <dbReference type="NCBI Taxonomy" id="6303"/>
    <lineage>
        <taxon>Eukaryota</taxon>
        <taxon>Metazoa</taxon>
        <taxon>Ecdysozoa</taxon>
        <taxon>Nematoda</taxon>
        <taxon>Chromadorea</taxon>
        <taxon>Rhabditida</taxon>
        <taxon>Tylenchina</taxon>
        <taxon>Tylenchomorpha</taxon>
        <taxon>Tylenchoidea</taxon>
        <taxon>Meloidogynidae</taxon>
        <taxon>Meloidogyninae</taxon>
        <taxon>Meloidogyne</taxon>
        <taxon>Meloidogyne incognita group</taxon>
    </lineage>
</organism>
<proteinExistence type="inferred from homology"/>
<evidence type="ECO:0000256" key="5">
    <source>
        <dbReference type="ARBA" id="ARBA00025738"/>
    </source>
</evidence>
<keyword evidence="3" id="KW-0378">Hydrolase</keyword>
<dbReference type="Gene3D" id="2.120.10.100">
    <property type="entry name" value="Apyrase"/>
    <property type="match status" value="1"/>
</dbReference>
<feature type="binding site" evidence="6">
    <location>
        <position position="56"/>
    </location>
    <ligand>
        <name>Ca(2+)</name>
        <dbReference type="ChEBI" id="CHEBI:29108"/>
    </ligand>
</feature>
<keyword evidence="2 6" id="KW-0479">Metal-binding</keyword>
<dbReference type="GO" id="GO:0004382">
    <property type="term" value="F:GDP phosphatase activity"/>
    <property type="evidence" value="ECO:0007669"/>
    <property type="project" value="TreeGrafter"/>
</dbReference>
<dbReference type="Proteomes" id="UP000887561">
    <property type="component" value="Unplaced"/>
</dbReference>
<dbReference type="PANTHER" id="PTHR13023:SF3">
    <property type="entry name" value="SOLUBLE CALCIUM-ACTIVATED NUCLEOTIDASE 1"/>
    <property type="match status" value="1"/>
</dbReference>
<protein>
    <submittedName>
        <fullName evidence="8">Uncharacterized protein</fullName>
    </submittedName>
</protein>
<dbReference type="WBParaSite" id="scaffold3528_cov227.g6773">
    <property type="protein sequence ID" value="scaffold3528_cov227.g6773"/>
    <property type="gene ID" value="scaffold3528_cov227.g6773"/>
</dbReference>
<keyword evidence="7" id="KW-1185">Reference proteome</keyword>
<evidence type="ECO:0000256" key="6">
    <source>
        <dbReference type="PIRSR" id="PIRSR609283-1"/>
    </source>
</evidence>
<accession>A0A915MC05</accession>
<evidence type="ECO:0000256" key="4">
    <source>
        <dbReference type="ARBA" id="ARBA00022837"/>
    </source>
</evidence>
<dbReference type="GO" id="GO:0030166">
    <property type="term" value="P:proteoglycan biosynthetic process"/>
    <property type="evidence" value="ECO:0007669"/>
    <property type="project" value="TreeGrafter"/>
</dbReference>
<dbReference type="PANTHER" id="PTHR13023">
    <property type="entry name" value="APYRASE"/>
    <property type="match status" value="1"/>
</dbReference>
<evidence type="ECO:0000313" key="8">
    <source>
        <dbReference type="WBParaSite" id="scaffold3528_cov227.g6773"/>
    </source>
</evidence>
<comment type="cofactor">
    <cofactor evidence="1 6">
        <name>Ca(2+)</name>
        <dbReference type="ChEBI" id="CHEBI:29108"/>
    </cofactor>
</comment>
<sequence>MILELKIVFRRASNDTYSEDTDEHKGTNMLIMADENFTNIEATRIGSIGDGSRGFSAFQFLPGSDDQFIVALKSEERDGKAVASYLFDAVSSVDSEDETDDSVELASVDPLVCSVVATEVVEVSD</sequence>
<name>A0A915MC05_MELJA</name>
<dbReference type="InterPro" id="IPR009283">
    <property type="entry name" value="Apyrase"/>
</dbReference>
<dbReference type="Pfam" id="PF06079">
    <property type="entry name" value="Apyrase"/>
    <property type="match status" value="1"/>
</dbReference>
<comment type="similarity">
    <text evidence="5">Belongs to the apyrase family.</text>
</comment>
<dbReference type="SUPFAM" id="SSF101887">
    <property type="entry name" value="Apyrase"/>
    <property type="match status" value="1"/>
</dbReference>
<evidence type="ECO:0000313" key="7">
    <source>
        <dbReference type="Proteomes" id="UP000887561"/>
    </source>
</evidence>
<reference evidence="8" key="1">
    <citation type="submission" date="2022-11" db="UniProtKB">
        <authorList>
            <consortium name="WormBaseParasite"/>
        </authorList>
    </citation>
    <scope>IDENTIFICATION</scope>
</reference>
<dbReference type="InterPro" id="IPR036258">
    <property type="entry name" value="Apyrase_sf"/>
</dbReference>
<evidence type="ECO:0000256" key="1">
    <source>
        <dbReference type="ARBA" id="ARBA00001913"/>
    </source>
</evidence>
<keyword evidence="4 6" id="KW-0106">Calcium</keyword>
<dbReference type="GO" id="GO:0045134">
    <property type="term" value="F:UDP phosphatase activity"/>
    <property type="evidence" value="ECO:0007669"/>
    <property type="project" value="TreeGrafter"/>
</dbReference>
<evidence type="ECO:0000256" key="3">
    <source>
        <dbReference type="ARBA" id="ARBA00022801"/>
    </source>
</evidence>
<evidence type="ECO:0000256" key="2">
    <source>
        <dbReference type="ARBA" id="ARBA00022723"/>
    </source>
</evidence>
<dbReference type="AlphaFoldDB" id="A0A915MC05"/>
<dbReference type="GO" id="GO:0005509">
    <property type="term" value="F:calcium ion binding"/>
    <property type="evidence" value="ECO:0007669"/>
    <property type="project" value="InterPro"/>
</dbReference>